<evidence type="ECO:0000256" key="3">
    <source>
        <dbReference type="ARBA" id="ARBA00023239"/>
    </source>
</evidence>
<proteinExistence type="inferred from homology"/>
<evidence type="ECO:0000313" key="8">
    <source>
        <dbReference type="EMBL" id="JAQ12278.1"/>
    </source>
</evidence>
<dbReference type="Pfam" id="PF04752">
    <property type="entry name" value="ChaC"/>
    <property type="match status" value="1"/>
</dbReference>
<dbReference type="EC" id="4.3.2.7" evidence="2"/>
<dbReference type="EMBL" id="GDHC01006351">
    <property type="protein sequence ID" value="JAQ12278.1"/>
    <property type="molecule type" value="Transcribed_RNA"/>
</dbReference>
<dbReference type="InterPro" id="IPR036568">
    <property type="entry name" value="GGCT-like_sf"/>
</dbReference>
<gene>
    <name evidence="9" type="primary">CHAC1_2</name>
    <name evidence="8" type="synonym">CHAC1_0</name>
    <name evidence="7" type="synonym">CHAC1_1</name>
    <name evidence="7" type="ORF">g.84087</name>
    <name evidence="8" type="ORF">g.84089</name>
    <name evidence="9" type="ORF">g.84091</name>
</gene>
<dbReference type="AlphaFoldDB" id="A0A0K8SZZ8"/>
<dbReference type="InterPro" id="IPR013024">
    <property type="entry name" value="GGCT-like"/>
</dbReference>
<keyword evidence="3" id="KW-0456">Lyase</keyword>
<evidence type="ECO:0000256" key="5">
    <source>
        <dbReference type="SAM" id="SignalP"/>
    </source>
</evidence>
<keyword evidence="5" id="KW-0732">Signal</keyword>
<feature type="chain" id="PRO_5015042135" description="glutathione-specific gamma-glutamylcyclotransferase" evidence="5">
    <location>
        <begin position="24"/>
        <end position="231"/>
    </location>
</feature>
<dbReference type="PANTHER" id="PTHR12192:SF26">
    <property type="entry name" value="GLUTATHIONE-SPECIFIC GAMMA-GLUTAMYLCYCLOTRANSFERASE 1"/>
    <property type="match status" value="1"/>
</dbReference>
<evidence type="ECO:0000256" key="2">
    <source>
        <dbReference type="ARBA" id="ARBA00012344"/>
    </source>
</evidence>
<reference evidence="7" key="2">
    <citation type="journal article" date="2016" name="Gigascience">
        <title>De novo construction of an expanded transcriptome assembly for the western tarnished plant bug, Lygus hesperus.</title>
        <authorList>
            <person name="Tassone E.E."/>
            <person name="Geib S.M."/>
            <person name="Hall B."/>
            <person name="Fabrick J.A."/>
            <person name="Brent C.S."/>
            <person name="Hull J.J."/>
        </authorList>
    </citation>
    <scope>NUCLEOTIDE SEQUENCE</scope>
</reference>
<accession>A0A0K8SZZ8</accession>
<reference evidence="6" key="1">
    <citation type="submission" date="2014-09" db="EMBL/GenBank/DDBJ databases">
        <authorList>
            <person name="Magalhaes I.L.F."/>
            <person name="Oliveira U."/>
            <person name="Santos F.R."/>
            <person name="Vidigal T.H.D.A."/>
            <person name="Brescovit A.D."/>
            <person name="Santos A.J."/>
        </authorList>
    </citation>
    <scope>NUCLEOTIDE SEQUENCE</scope>
</reference>
<comment type="catalytic activity">
    <reaction evidence="4">
        <text>glutathione = L-cysteinylglycine + 5-oxo-L-proline</text>
        <dbReference type="Rhea" id="RHEA:47724"/>
        <dbReference type="ChEBI" id="CHEBI:57925"/>
        <dbReference type="ChEBI" id="CHEBI:58402"/>
        <dbReference type="ChEBI" id="CHEBI:61694"/>
        <dbReference type="EC" id="4.3.2.7"/>
    </reaction>
</comment>
<dbReference type="CDD" id="cd06661">
    <property type="entry name" value="GGCT_like"/>
    <property type="match status" value="1"/>
</dbReference>
<dbReference type="Gene3D" id="3.10.490.10">
    <property type="entry name" value="Gamma-glutamyl cyclotransferase-like"/>
    <property type="match status" value="1"/>
</dbReference>
<dbReference type="PANTHER" id="PTHR12192">
    <property type="entry name" value="CATION TRANSPORT PROTEIN CHAC-RELATED"/>
    <property type="match status" value="1"/>
</dbReference>
<organism evidence="6">
    <name type="scientific">Lygus hesperus</name>
    <name type="common">Western plant bug</name>
    <dbReference type="NCBI Taxonomy" id="30085"/>
    <lineage>
        <taxon>Eukaryota</taxon>
        <taxon>Metazoa</taxon>
        <taxon>Ecdysozoa</taxon>
        <taxon>Arthropoda</taxon>
        <taxon>Hexapoda</taxon>
        <taxon>Insecta</taxon>
        <taxon>Pterygota</taxon>
        <taxon>Neoptera</taxon>
        <taxon>Paraneoptera</taxon>
        <taxon>Hemiptera</taxon>
        <taxon>Heteroptera</taxon>
        <taxon>Panheteroptera</taxon>
        <taxon>Cimicomorpha</taxon>
        <taxon>Miridae</taxon>
        <taxon>Mirini</taxon>
        <taxon>Lygus</taxon>
    </lineage>
</organism>
<dbReference type="EMBL" id="GBRD01006974">
    <property type="protein sequence ID" value="JAG58847.1"/>
    <property type="molecule type" value="Transcribed_RNA"/>
</dbReference>
<dbReference type="GO" id="GO:0006751">
    <property type="term" value="P:glutathione catabolic process"/>
    <property type="evidence" value="ECO:0007669"/>
    <property type="project" value="InterPro"/>
</dbReference>
<evidence type="ECO:0000256" key="4">
    <source>
        <dbReference type="ARBA" id="ARBA00048073"/>
    </source>
</evidence>
<evidence type="ECO:0000313" key="6">
    <source>
        <dbReference type="EMBL" id="JAG58847.1"/>
    </source>
</evidence>
<name>A0A0K8SZZ8_LYGHE</name>
<comment type="similarity">
    <text evidence="1">Belongs to the gamma-glutamylcyclotransferase family. ChaC subfamily.</text>
</comment>
<evidence type="ECO:0000313" key="9">
    <source>
        <dbReference type="EMBL" id="JAQ13608.1"/>
    </source>
</evidence>
<protein>
    <recommendedName>
        <fullName evidence="2">glutathione-specific gamma-glutamylcyclotransferase</fullName>
        <ecNumber evidence="2">4.3.2.7</ecNumber>
    </recommendedName>
</protein>
<feature type="signal peptide" evidence="5">
    <location>
        <begin position="1"/>
        <end position="23"/>
    </location>
</feature>
<dbReference type="SUPFAM" id="SSF110857">
    <property type="entry name" value="Gamma-glutamyl cyclotransferase-like"/>
    <property type="match status" value="1"/>
</dbReference>
<dbReference type="EMBL" id="GDHC01005021">
    <property type="protein sequence ID" value="JAQ13608.1"/>
    <property type="molecule type" value="Transcribed_RNA"/>
</dbReference>
<dbReference type="EMBL" id="GDHC01021789">
    <property type="protein sequence ID" value="JAP96839.1"/>
    <property type="molecule type" value="Transcribed_RNA"/>
</dbReference>
<dbReference type="GO" id="GO:0005737">
    <property type="term" value="C:cytoplasm"/>
    <property type="evidence" value="ECO:0007669"/>
    <property type="project" value="TreeGrafter"/>
</dbReference>
<sequence>MSPNVKSLWVFGYGSLLWAPGFAFTDAVEGVVHGYARRFWQGNATHRGTPSQPGRVATLIEDMHENVWGVAYELCGEDAIAYLNNREVTLGGYVTKFSKFYPTVGGDPFPVLLYIATDESVHWLGRAPEDEIAEQVVSCSGSSGHNVEYVLRLANYVRDHAPDVRDEHLFTLEAFVRKRIAEKSLNLDLLMGPPVPKALPVSSPEDEETAAMPPLNFIDLMDNSKLRCLGI</sequence>
<dbReference type="InterPro" id="IPR006840">
    <property type="entry name" value="ChaC"/>
</dbReference>
<evidence type="ECO:0000256" key="1">
    <source>
        <dbReference type="ARBA" id="ARBA00009662"/>
    </source>
</evidence>
<dbReference type="GO" id="GO:0061928">
    <property type="term" value="F:glutathione specific gamma-glutamylcyclotransferase activity"/>
    <property type="evidence" value="ECO:0007669"/>
    <property type="project" value="UniProtKB-EC"/>
</dbReference>
<evidence type="ECO:0000313" key="7">
    <source>
        <dbReference type="EMBL" id="JAP96839.1"/>
    </source>
</evidence>